<dbReference type="RefSeq" id="WP_254020706.1">
    <property type="nucleotide sequence ID" value="NZ_CAKXZT010000148.1"/>
</dbReference>
<dbReference type="EMBL" id="CAKXZT010000148">
    <property type="protein sequence ID" value="CAH2406157.1"/>
    <property type="molecule type" value="Genomic_DNA"/>
</dbReference>
<organism evidence="1 2">
    <name type="scientific">Mesorhizobium escarrei</name>
    <dbReference type="NCBI Taxonomy" id="666018"/>
    <lineage>
        <taxon>Bacteria</taxon>
        <taxon>Pseudomonadati</taxon>
        <taxon>Pseudomonadota</taxon>
        <taxon>Alphaproteobacteria</taxon>
        <taxon>Hyphomicrobiales</taxon>
        <taxon>Phyllobacteriaceae</taxon>
        <taxon>Mesorhizobium</taxon>
    </lineage>
</organism>
<protein>
    <submittedName>
        <fullName evidence="1">Uncharacterized protein</fullName>
    </submittedName>
</protein>
<reference evidence="1 2" key="1">
    <citation type="submission" date="2022-03" db="EMBL/GenBank/DDBJ databases">
        <authorList>
            <person name="Brunel B."/>
        </authorList>
    </citation>
    <scope>NUCLEOTIDE SEQUENCE [LARGE SCALE GENOMIC DNA]</scope>
    <source>
        <strain evidence="1">STM5069sample</strain>
    </source>
</reference>
<comment type="caution">
    <text evidence="1">The sequence shown here is derived from an EMBL/GenBank/DDBJ whole genome shotgun (WGS) entry which is preliminary data.</text>
</comment>
<sequence length="53" mass="5875">MGRIIRKTGEFFTMMGSAMNAAAAVETGRRPRPGDLRLLGIDPMRFKHLKSPS</sequence>
<proteinExistence type="predicted"/>
<evidence type="ECO:0000313" key="1">
    <source>
        <dbReference type="EMBL" id="CAH2406157.1"/>
    </source>
</evidence>
<keyword evidence="2" id="KW-1185">Reference proteome</keyword>
<name>A0ABM9EAF4_9HYPH</name>
<gene>
    <name evidence="1" type="ORF">MES5069_510068</name>
</gene>
<dbReference type="Proteomes" id="UP001153050">
    <property type="component" value="Unassembled WGS sequence"/>
</dbReference>
<accession>A0ABM9EAF4</accession>
<evidence type="ECO:0000313" key="2">
    <source>
        <dbReference type="Proteomes" id="UP001153050"/>
    </source>
</evidence>